<feature type="transmembrane region" description="Helical" evidence="2">
    <location>
        <begin position="60"/>
        <end position="82"/>
    </location>
</feature>
<dbReference type="AlphaFoldDB" id="A0A1W0W9N8"/>
<dbReference type="OrthoDB" id="10053351at2759"/>
<sequence length="701" mass="80429">MSEADVEIPEVQPEVRTRVRPLQIQCQSDKITKDPSLMYRFYTWLVCRKDPFDIDWTASAAVFFATGLYVADLISDVAVAVYHFQEKNFGYASISFAIVVVPLLVSVGYYKIYKKYPLYLTHPFEPLYWCKITSDEYRLVVRQRREPMGREEAWTHYNTVKNFRISNWARVSSTRLEVHLEALPQLIFQSYTIAELLHDRDLKNISWFSWASVGLSTISLAMYHHTLALAQAKILDKDADQMEADASKGAFHFYYFRPSPTILFDFVCQGFLDGVYVVARAVALGCLFAVGPYMWLIALVFLTMHLSVVSVLMWLAAPKKKTEFQSDFRLILYNRTNHPDILTAAVASLIFPPLMDIKVDQTSTSCIDFLLTAGTKTFWIACMLQLLETSAALLFWYRLNGDHIAVNTRTLTMATDVALLVTVLMGHIIFVTCVYMPFKQRETQKCTRKKGIMAKCWLLELAEVHYAYLQDVVMPRLTNTGFSVFTRKNSAVNDISQAAKVLHHIQNQGDMSPLLGSQCTLTMEDLTWLTDTLLIVSDGDQTKPAGIMDYARWQKTHFFRTAIQPEKNLCYRIAKYAQRQLNDVVRFGAVYDTEAKEPLILDCRKMITFWSDIIFRCITHQELPAPLFNLVDQAAIRELMNKYSDAIRQEPHSDPDHASKNPTTAEKRMSTPSFHSLQLAMQHPVTMPPTKPLVRETMIWD</sequence>
<evidence type="ECO:0000313" key="4">
    <source>
        <dbReference type="Proteomes" id="UP000192578"/>
    </source>
</evidence>
<gene>
    <name evidence="3" type="ORF">BV898_13845</name>
</gene>
<reference evidence="4" key="1">
    <citation type="submission" date="2017-01" db="EMBL/GenBank/DDBJ databases">
        <title>Comparative genomics of anhydrobiosis in the tardigrade Hypsibius dujardini.</title>
        <authorList>
            <person name="Yoshida Y."/>
            <person name="Koutsovoulos G."/>
            <person name="Laetsch D."/>
            <person name="Stevens L."/>
            <person name="Kumar S."/>
            <person name="Horikawa D."/>
            <person name="Ishino K."/>
            <person name="Komine S."/>
            <person name="Tomita M."/>
            <person name="Blaxter M."/>
            <person name="Arakawa K."/>
        </authorList>
    </citation>
    <scope>NUCLEOTIDE SEQUENCE [LARGE SCALE GENOMIC DNA]</scope>
    <source>
        <strain evidence="4">Z151</strain>
    </source>
</reference>
<keyword evidence="4" id="KW-1185">Reference proteome</keyword>
<keyword evidence="2" id="KW-0472">Membrane</keyword>
<proteinExistence type="predicted"/>
<dbReference type="PANTHER" id="PTHR16024:SF28">
    <property type="entry name" value="XK-RELATED PROTEIN"/>
    <property type="match status" value="1"/>
</dbReference>
<keyword evidence="2" id="KW-0812">Transmembrane</keyword>
<dbReference type="GO" id="GO:0016020">
    <property type="term" value="C:membrane"/>
    <property type="evidence" value="ECO:0007669"/>
    <property type="project" value="TreeGrafter"/>
</dbReference>
<feature type="transmembrane region" description="Helical" evidence="2">
    <location>
        <begin position="296"/>
        <end position="317"/>
    </location>
</feature>
<feature type="region of interest" description="Disordered" evidence="1">
    <location>
        <begin position="648"/>
        <end position="671"/>
    </location>
</feature>
<keyword evidence="2" id="KW-1133">Transmembrane helix</keyword>
<dbReference type="InterPro" id="IPR050895">
    <property type="entry name" value="XK-related_scramblase"/>
</dbReference>
<dbReference type="EMBL" id="MTYJ01000159">
    <property type="protein sequence ID" value="OQV11878.1"/>
    <property type="molecule type" value="Genomic_DNA"/>
</dbReference>
<name>A0A1W0W9N8_HYPEX</name>
<feature type="transmembrane region" description="Helical" evidence="2">
    <location>
        <begin position="89"/>
        <end position="110"/>
    </location>
</feature>
<evidence type="ECO:0008006" key="5">
    <source>
        <dbReference type="Google" id="ProtNLM"/>
    </source>
</evidence>
<evidence type="ECO:0000256" key="1">
    <source>
        <dbReference type="SAM" id="MobiDB-lite"/>
    </source>
</evidence>
<feature type="transmembrane region" description="Helical" evidence="2">
    <location>
        <begin position="378"/>
        <end position="397"/>
    </location>
</feature>
<comment type="caution">
    <text evidence="3">The sequence shown here is derived from an EMBL/GenBank/DDBJ whole genome shotgun (WGS) entry which is preliminary data.</text>
</comment>
<evidence type="ECO:0000256" key="2">
    <source>
        <dbReference type="SAM" id="Phobius"/>
    </source>
</evidence>
<dbReference type="PANTHER" id="PTHR16024">
    <property type="entry name" value="XK-RELATED PROTEIN"/>
    <property type="match status" value="1"/>
</dbReference>
<dbReference type="Proteomes" id="UP000192578">
    <property type="component" value="Unassembled WGS sequence"/>
</dbReference>
<feature type="transmembrane region" description="Helical" evidence="2">
    <location>
        <begin position="205"/>
        <end position="223"/>
    </location>
</feature>
<evidence type="ECO:0000313" key="3">
    <source>
        <dbReference type="EMBL" id="OQV11878.1"/>
    </source>
</evidence>
<organism evidence="3 4">
    <name type="scientific">Hypsibius exemplaris</name>
    <name type="common">Freshwater tardigrade</name>
    <dbReference type="NCBI Taxonomy" id="2072580"/>
    <lineage>
        <taxon>Eukaryota</taxon>
        <taxon>Metazoa</taxon>
        <taxon>Ecdysozoa</taxon>
        <taxon>Tardigrada</taxon>
        <taxon>Eutardigrada</taxon>
        <taxon>Parachela</taxon>
        <taxon>Hypsibioidea</taxon>
        <taxon>Hypsibiidae</taxon>
        <taxon>Hypsibius</taxon>
    </lineage>
</organism>
<protein>
    <recommendedName>
        <fullName evidence="5">XK-related protein</fullName>
    </recommendedName>
</protein>
<accession>A0A1W0W9N8</accession>
<feature type="compositionally biased region" description="Basic and acidic residues" evidence="1">
    <location>
        <begin position="648"/>
        <end position="669"/>
    </location>
</feature>
<feature type="transmembrane region" description="Helical" evidence="2">
    <location>
        <begin position="417"/>
        <end position="438"/>
    </location>
</feature>
<feature type="transmembrane region" description="Helical" evidence="2">
    <location>
        <begin position="262"/>
        <end position="290"/>
    </location>
</feature>